<dbReference type="AlphaFoldDB" id="G9EJX3"/>
<keyword evidence="2" id="KW-1185">Reference proteome</keyword>
<dbReference type="HOGENOM" id="CLU_3272151_0_0_6"/>
<proteinExistence type="predicted"/>
<evidence type="ECO:0000313" key="2">
    <source>
        <dbReference type="Proteomes" id="UP000002770"/>
    </source>
</evidence>
<dbReference type="Proteomes" id="UP000002770">
    <property type="component" value="Unassembled WGS sequence"/>
</dbReference>
<accession>G9EJX3</accession>
<protein>
    <submittedName>
        <fullName evidence="1">Uncharacterized protein</fullName>
    </submittedName>
</protein>
<dbReference type="InParanoid" id="G9EJX3"/>
<evidence type="ECO:0000313" key="1">
    <source>
        <dbReference type="EMBL" id="EHL32533.1"/>
    </source>
</evidence>
<reference evidence="1 2" key="1">
    <citation type="journal article" date="2011" name="BMC Genomics">
        <title>Insight into cross-talk between intra-amoebal pathogens.</title>
        <authorList>
            <person name="Gimenez G."/>
            <person name="Bertelli C."/>
            <person name="Moliner C."/>
            <person name="Robert C."/>
            <person name="Raoult D."/>
            <person name="Fournier P.E."/>
            <person name="Greub G."/>
        </authorList>
    </citation>
    <scope>NUCLEOTIDE SEQUENCE [LARGE SCALE GENOMIC DNA]</scope>
    <source>
        <strain evidence="1 2">LLAP12</strain>
    </source>
</reference>
<gene>
    <name evidence="1" type="ORF">LDG_5492</name>
</gene>
<dbReference type="EMBL" id="JH413798">
    <property type="protein sequence ID" value="EHL32533.1"/>
    <property type="molecule type" value="Genomic_DNA"/>
</dbReference>
<organism evidence="1 2">
    <name type="scientific">Legionella drancourtii LLAP12</name>
    <dbReference type="NCBI Taxonomy" id="658187"/>
    <lineage>
        <taxon>Bacteria</taxon>
        <taxon>Pseudomonadati</taxon>
        <taxon>Pseudomonadota</taxon>
        <taxon>Gammaproteobacteria</taxon>
        <taxon>Legionellales</taxon>
        <taxon>Legionellaceae</taxon>
        <taxon>Legionella</taxon>
    </lineage>
</organism>
<sequence length="41" mass="4516">MTNTKVFFFDGIHPTPLANHQASKDNRAQAGYLALISAQLK</sequence>
<name>G9EJX3_9GAMM</name>